<dbReference type="AlphaFoldDB" id="A0A151RWR8"/>
<protein>
    <submittedName>
        <fullName evidence="1">Uncharacterized protein</fullName>
    </submittedName>
</protein>
<dbReference type="EMBL" id="KQ483540">
    <property type="protein sequence ID" value="KYP46989.1"/>
    <property type="molecule type" value="Genomic_DNA"/>
</dbReference>
<accession>A0A151RWR8</accession>
<reference evidence="1" key="1">
    <citation type="journal article" date="2012" name="Nat. Biotechnol.">
        <title>Draft genome sequence of pigeonpea (Cajanus cajan), an orphan legume crop of resource-poor farmers.</title>
        <authorList>
            <person name="Varshney R.K."/>
            <person name="Chen W."/>
            <person name="Li Y."/>
            <person name="Bharti A.K."/>
            <person name="Saxena R.K."/>
            <person name="Schlueter J.A."/>
            <person name="Donoghue M.T."/>
            <person name="Azam S."/>
            <person name="Fan G."/>
            <person name="Whaley A.M."/>
            <person name="Farmer A.D."/>
            <person name="Sheridan J."/>
            <person name="Iwata A."/>
            <person name="Tuteja R."/>
            <person name="Penmetsa R.V."/>
            <person name="Wu W."/>
            <person name="Upadhyaya H.D."/>
            <person name="Yang S.P."/>
            <person name="Shah T."/>
            <person name="Saxena K.B."/>
            <person name="Michael T."/>
            <person name="McCombie W.R."/>
            <person name="Yang B."/>
            <person name="Zhang G."/>
            <person name="Yang H."/>
            <person name="Wang J."/>
            <person name="Spillane C."/>
            <person name="Cook D.R."/>
            <person name="May G.D."/>
            <person name="Xu X."/>
            <person name="Jackson S.A."/>
        </authorList>
    </citation>
    <scope>NUCLEOTIDE SEQUENCE [LARGE SCALE GENOMIC DNA]</scope>
</reference>
<organism evidence="1 2">
    <name type="scientific">Cajanus cajan</name>
    <name type="common">Pigeon pea</name>
    <name type="synonym">Cajanus indicus</name>
    <dbReference type="NCBI Taxonomy" id="3821"/>
    <lineage>
        <taxon>Eukaryota</taxon>
        <taxon>Viridiplantae</taxon>
        <taxon>Streptophyta</taxon>
        <taxon>Embryophyta</taxon>
        <taxon>Tracheophyta</taxon>
        <taxon>Spermatophyta</taxon>
        <taxon>Magnoliopsida</taxon>
        <taxon>eudicotyledons</taxon>
        <taxon>Gunneridae</taxon>
        <taxon>Pentapetalae</taxon>
        <taxon>rosids</taxon>
        <taxon>fabids</taxon>
        <taxon>Fabales</taxon>
        <taxon>Fabaceae</taxon>
        <taxon>Papilionoideae</taxon>
        <taxon>50 kb inversion clade</taxon>
        <taxon>NPAAA clade</taxon>
        <taxon>indigoferoid/millettioid clade</taxon>
        <taxon>Phaseoleae</taxon>
        <taxon>Cajanus</taxon>
    </lineage>
</organism>
<sequence>MLESMESSFKIQVAGCTWFYQIWSILKMYFAPQTMARFKQIKIQLRNVCKMRSMN</sequence>
<gene>
    <name evidence="1" type="ORF">KK1_031358</name>
</gene>
<dbReference type="Proteomes" id="UP000075243">
    <property type="component" value="Unassembled WGS sequence"/>
</dbReference>
<name>A0A151RWR8_CAJCA</name>
<evidence type="ECO:0000313" key="1">
    <source>
        <dbReference type="EMBL" id="KYP46989.1"/>
    </source>
</evidence>
<evidence type="ECO:0000313" key="2">
    <source>
        <dbReference type="Proteomes" id="UP000075243"/>
    </source>
</evidence>
<keyword evidence="2" id="KW-1185">Reference proteome</keyword>
<proteinExistence type="predicted"/>
<dbReference type="Gramene" id="C.cajan_31544.t">
    <property type="protein sequence ID" value="C.cajan_31544.t.cds1"/>
    <property type="gene ID" value="C.cajan_31544"/>
</dbReference>